<dbReference type="InterPro" id="IPR036770">
    <property type="entry name" value="Ankyrin_rpt-contain_sf"/>
</dbReference>
<evidence type="ECO:0008006" key="4">
    <source>
        <dbReference type="Google" id="ProtNLM"/>
    </source>
</evidence>
<dbReference type="Pfam" id="PF13637">
    <property type="entry name" value="Ank_4"/>
    <property type="match status" value="1"/>
</dbReference>
<accession>A0A7T5UHT8</accession>
<evidence type="ECO:0000256" key="1">
    <source>
        <dbReference type="PROSITE-ProRule" id="PRU00023"/>
    </source>
</evidence>
<dbReference type="InterPro" id="IPR002110">
    <property type="entry name" value="Ankyrin_rpt"/>
</dbReference>
<evidence type="ECO:0000313" key="2">
    <source>
        <dbReference type="EMBL" id="QQG36775.1"/>
    </source>
</evidence>
<dbReference type="PROSITE" id="PS50088">
    <property type="entry name" value="ANK_REPEAT"/>
    <property type="match status" value="1"/>
</dbReference>
<name>A0A7T5UHT8_9BACT</name>
<feature type="repeat" description="ANK" evidence="1">
    <location>
        <begin position="176"/>
        <end position="208"/>
    </location>
</feature>
<dbReference type="Gene3D" id="1.25.40.20">
    <property type="entry name" value="Ankyrin repeat-containing domain"/>
    <property type="match status" value="1"/>
</dbReference>
<dbReference type="EMBL" id="CP066681">
    <property type="protein sequence ID" value="QQG36775.1"/>
    <property type="molecule type" value="Genomic_DNA"/>
</dbReference>
<evidence type="ECO:0000313" key="3">
    <source>
        <dbReference type="Proteomes" id="UP000595362"/>
    </source>
</evidence>
<gene>
    <name evidence="2" type="ORF">HYS17_03095</name>
</gene>
<sequence length="280" mass="31737">MKKLSAAFTRHREKRPSPEEQLRFAGANEQTAKFIALAESGRVDMNAFDAQEGLLCLIAHSGIDAAIWLADNSGRFGIDLNRQDRYQWDVDPRWHTEHLKLQGYLDYQDRLGWQHGPYLRNTALILSVKKGWNHVSNIGSDGRPCSVRELRRKTLMGRATQALLRNGAHPDIQDGCGNTALHIAMLHRDIRPVKALKAIGARNDLRNHAGLLPVDMLDIAYEDINPFLYQQTGNDVNCYIFTLQPRTAWRRAGTALRQEMVTWPSAVYRQSAAVPRPDHP</sequence>
<reference evidence="2 3" key="1">
    <citation type="submission" date="2020-07" db="EMBL/GenBank/DDBJ databases">
        <title>Huge and variable diversity of episymbiotic CPR bacteria and DPANN archaea in groundwater ecosystems.</title>
        <authorList>
            <person name="He C.Y."/>
            <person name="Keren R."/>
            <person name="Whittaker M."/>
            <person name="Farag I.F."/>
            <person name="Doudna J."/>
            <person name="Cate J.H.D."/>
            <person name="Banfield J.F."/>
        </authorList>
    </citation>
    <scope>NUCLEOTIDE SEQUENCE [LARGE SCALE GENOMIC DNA]</scope>
    <source>
        <strain evidence="2">NC_groundwater_70_Ag_B-0.1um_54_66</strain>
    </source>
</reference>
<dbReference type="SUPFAM" id="SSF48403">
    <property type="entry name" value="Ankyrin repeat"/>
    <property type="match status" value="1"/>
</dbReference>
<dbReference type="Proteomes" id="UP000595362">
    <property type="component" value="Chromosome"/>
</dbReference>
<organism evidence="2 3">
    <name type="scientific">Micavibrio aeruginosavorus</name>
    <dbReference type="NCBI Taxonomy" id="349221"/>
    <lineage>
        <taxon>Bacteria</taxon>
        <taxon>Pseudomonadati</taxon>
        <taxon>Bdellovibrionota</taxon>
        <taxon>Bdellovibrionia</taxon>
        <taxon>Bdellovibrionales</taxon>
        <taxon>Pseudobdellovibrionaceae</taxon>
        <taxon>Micavibrio</taxon>
    </lineage>
</organism>
<keyword evidence="1" id="KW-0040">ANK repeat</keyword>
<protein>
    <recommendedName>
        <fullName evidence="4">Ankyrin repeat domain-containing protein</fullName>
    </recommendedName>
</protein>
<proteinExistence type="predicted"/>
<dbReference type="AlphaFoldDB" id="A0A7T5UHT8"/>